<gene>
    <name evidence="2" type="ORF">FB381_2971</name>
</gene>
<proteinExistence type="predicted"/>
<reference evidence="2 3" key="1">
    <citation type="submission" date="2019-06" db="EMBL/GenBank/DDBJ databases">
        <title>Sequencing the genomes of 1000 actinobacteria strains.</title>
        <authorList>
            <person name="Klenk H.-P."/>
        </authorList>
    </citation>
    <scope>NUCLEOTIDE SEQUENCE [LARGE SCALE GENOMIC DNA]</scope>
    <source>
        <strain evidence="2 3">DSM 25218</strain>
    </source>
</reference>
<dbReference type="OrthoDB" id="4190763at2"/>
<dbReference type="EMBL" id="VFOV01000001">
    <property type="protein sequence ID" value="TQL69070.1"/>
    <property type="molecule type" value="Genomic_DNA"/>
</dbReference>
<protein>
    <submittedName>
        <fullName evidence="2">Uncharacterized protein</fullName>
    </submittedName>
</protein>
<keyword evidence="3" id="KW-1185">Reference proteome</keyword>
<feature type="transmembrane region" description="Helical" evidence="1">
    <location>
        <begin position="333"/>
        <end position="355"/>
    </location>
</feature>
<keyword evidence="1" id="KW-0472">Membrane</keyword>
<evidence type="ECO:0000313" key="2">
    <source>
        <dbReference type="EMBL" id="TQL69070.1"/>
    </source>
</evidence>
<dbReference type="RefSeq" id="WP_141780989.1">
    <property type="nucleotide sequence ID" value="NZ_VFOV01000001.1"/>
</dbReference>
<dbReference type="Proteomes" id="UP000320209">
    <property type="component" value="Unassembled WGS sequence"/>
</dbReference>
<accession>A0A543A997</accession>
<evidence type="ECO:0000313" key="3">
    <source>
        <dbReference type="Proteomes" id="UP000320209"/>
    </source>
</evidence>
<feature type="transmembrane region" description="Helical" evidence="1">
    <location>
        <begin position="375"/>
        <end position="396"/>
    </location>
</feature>
<keyword evidence="1" id="KW-0812">Transmembrane</keyword>
<organism evidence="2 3">
    <name type="scientific">Nocardioides albertanoniae</name>
    <dbReference type="NCBI Taxonomy" id="1175486"/>
    <lineage>
        <taxon>Bacteria</taxon>
        <taxon>Bacillati</taxon>
        <taxon>Actinomycetota</taxon>
        <taxon>Actinomycetes</taxon>
        <taxon>Propionibacteriales</taxon>
        <taxon>Nocardioidaceae</taxon>
        <taxon>Nocardioides</taxon>
    </lineage>
</organism>
<keyword evidence="1" id="KW-1133">Transmembrane helix</keyword>
<evidence type="ECO:0000256" key="1">
    <source>
        <dbReference type="SAM" id="Phobius"/>
    </source>
</evidence>
<sequence>MRLVLIAEIEPLDPASETKTARPVADVLDFGRLAPHVLRNRDVFVHCHTAASHSRDEVSWKRAAQVVHTDRAVGSVWATPGAGADFYVQLVDITPSDGIPDLVAALEDMYYGDLVLPDPGIPMRRVDGGRTHQIVIFSDPGDRELTEDEIQRLIYRADLDARPEYSDIVRPTELNRRVGRGAALGPFVSVLWGQQDYIENCAFLSAITGATASVVMFEARSDLMQEIAAIGNHHGDRLAADDTRDRLDGVNRTLASIENRIALCIDGVSTIMPYVPSLRVESFHRALFTALDTEFNRTALQRLLERLHALVDLEQEMLSSRVAQESDDRTLRWSLSIGLASLVAVPFTIVFGFFGANANEIDSARSIFSMQYWPIFAIVGGATLAIGMLHLMLYLHHKRESHRRRK</sequence>
<name>A0A543A997_9ACTN</name>
<dbReference type="AlphaFoldDB" id="A0A543A997"/>
<comment type="caution">
    <text evidence="2">The sequence shown here is derived from an EMBL/GenBank/DDBJ whole genome shotgun (WGS) entry which is preliminary data.</text>
</comment>